<sequence length="371" mass="43322">MKAKANKAILEQERKKKERLANSSRLTIIRIDLTHKEEEEDFTFKDAICEKYNLNTNMKSSDVFERFSQEFYRGLDKDEFVIFTEKKKGITISKKNSNQVKHDTSQTLTGKEIEKRILCHKNTNILEGIICGGSFGRPRNARQLKNKNANKYVNSDDVVTDDYYIYLYLPMDYNIGYLLLQYYPDITIKNELIKYLKSVIRKKKGKFNIQTSYYDDEEIKQQFKDNCIVDHLIFSETFIEGDTIDDKEGISEKQVGGIKLKLEVSSTDDKPIEYSESNHFFNRISKHLFLNKKSTKKFQEKKLTLKNINTGKTTTVEIDGDFKIRPAIILCEKITVDDTGIPNFSELKEFCEAKMEEIKEKTLPGYKKQEL</sequence>
<protein>
    <submittedName>
        <fullName evidence="1">Uncharacterized protein</fullName>
    </submittedName>
</protein>
<dbReference type="Proteomes" id="UP000260780">
    <property type="component" value="Unassembled WGS sequence"/>
</dbReference>
<dbReference type="EMBL" id="QSTF01000007">
    <property type="protein sequence ID" value="RGM41631.1"/>
    <property type="molecule type" value="Genomic_DNA"/>
</dbReference>
<evidence type="ECO:0000313" key="1">
    <source>
        <dbReference type="EMBL" id="RGM41631.1"/>
    </source>
</evidence>
<name>A0A3E4WHC0_9BACT</name>
<comment type="caution">
    <text evidence="1">The sequence shown here is derived from an EMBL/GenBank/DDBJ whole genome shotgun (WGS) entry which is preliminary data.</text>
</comment>
<proteinExistence type="predicted"/>
<accession>A0A3E4WHC0</accession>
<dbReference type="RefSeq" id="WP_117747538.1">
    <property type="nucleotide sequence ID" value="NZ_JAQETH010000023.1"/>
</dbReference>
<dbReference type="AlphaFoldDB" id="A0A3E4WHC0"/>
<reference evidence="1 2" key="1">
    <citation type="submission" date="2018-08" db="EMBL/GenBank/DDBJ databases">
        <title>A genome reference for cultivated species of the human gut microbiota.</title>
        <authorList>
            <person name="Zou Y."/>
            <person name="Xue W."/>
            <person name="Luo G."/>
        </authorList>
    </citation>
    <scope>NUCLEOTIDE SEQUENCE [LARGE SCALE GENOMIC DNA]</scope>
    <source>
        <strain evidence="1 2">OM08-14</strain>
    </source>
</reference>
<organism evidence="1 2">
    <name type="scientific">Phocaeicola plebeius</name>
    <dbReference type="NCBI Taxonomy" id="310297"/>
    <lineage>
        <taxon>Bacteria</taxon>
        <taxon>Pseudomonadati</taxon>
        <taxon>Bacteroidota</taxon>
        <taxon>Bacteroidia</taxon>
        <taxon>Bacteroidales</taxon>
        <taxon>Bacteroidaceae</taxon>
        <taxon>Phocaeicola</taxon>
    </lineage>
</organism>
<gene>
    <name evidence="1" type="ORF">DXC17_04810</name>
</gene>
<evidence type="ECO:0000313" key="2">
    <source>
        <dbReference type="Proteomes" id="UP000260780"/>
    </source>
</evidence>